<evidence type="ECO:0000313" key="2">
    <source>
        <dbReference type="EMBL" id="RUT46878.1"/>
    </source>
</evidence>
<feature type="transmembrane region" description="Helical" evidence="1">
    <location>
        <begin position="33"/>
        <end position="54"/>
    </location>
</feature>
<gene>
    <name evidence="2" type="ORF">EJP82_09235</name>
</gene>
<protein>
    <submittedName>
        <fullName evidence="2">Uncharacterized protein</fullName>
    </submittedName>
</protein>
<keyword evidence="1" id="KW-0812">Transmembrane</keyword>
<proteinExistence type="predicted"/>
<organism evidence="2 3">
    <name type="scientific">Paenibacillus anaericanus</name>
    <dbReference type="NCBI Taxonomy" id="170367"/>
    <lineage>
        <taxon>Bacteria</taxon>
        <taxon>Bacillati</taxon>
        <taxon>Bacillota</taxon>
        <taxon>Bacilli</taxon>
        <taxon>Bacillales</taxon>
        <taxon>Paenibacillaceae</taxon>
        <taxon>Paenibacillus</taxon>
    </lineage>
</organism>
<keyword evidence="3" id="KW-1185">Reference proteome</keyword>
<keyword evidence="1" id="KW-1133">Transmembrane helix</keyword>
<dbReference type="EMBL" id="RZNY01000006">
    <property type="protein sequence ID" value="RUT46878.1"/>
    <property type="molecule type" value="Genomic_DNA"/>
</dbReference>
<name>A0A3S1C9R9_9BACL</name>
<evidence type="ECO:0000256" key="1">
    <source>
        <dbReference type="SAM" id="Phobius"/>
    </source>
</evidence>
<dbReference type="Proteomes" id="UP000279446">
    <property type="component" value="Unassembled WGS sequence"/>
</dbReference>
<accession>A0A3S1C9R9</accession>
<sequence>MTGKLKYCWLIGFIGFLITFASSSGNNLFMTSLIRGLIAFAVWFVLFYAAFWIFGSLKELPNNSVQEEEIFADEEQGKGGSFDLTTPDESDELNDLLKHPPANSAHINDFAPLNPPKLVKTTDDTDTEELVKVVRHLTEK</sequence>
<evidence type="ECO:0000313" key="3">
    <source>
        <dbReference type="Proteomes" id="UP000279446"/>
    </source>
</evidence>
<keyword evidence="1" id="KW-0472">Membrane</keyword>
<dbReference type="OrthoDB" id="2476549at2"/>
<reference evidence="2 3" key="1">
    <citation type="submission" date="2018-12" db="EMBL/GenBank/DDBJ databases">
        <authorList>
            <person name="Sun L."/>
            <person name="Chen Z."/>
        </authorList>
    </citation>
    <scope>NUCLEOTIDE SEQUENCE [LARGE SCALE GENOMIC DNA]</scope>
    <source>
        <strain evidence="2 3">DSM 15890</strain>
    </source>
</reference>
<dbReference type="RefSeq" id="WP_127191764.1">
    <property type="nucleotide sequence ID" value="NZ_JAUSSS010000007.1"/>
</dbReference>
<dbReference type="AlphaFoldDB" id="A0A3S1C9R9"/>
<comment type="caution">
    <text evidence="2">The sequence shown here is derived from an EMBL/GenBank/DDBJ whole genome shotgun (WGS) entry which is preliminary data.</text>
</comment>